<dbReference type="HOGENOM" id="CLU_2681754_0_0_9"/>
<keyword evidence="3" id="KW-1185">Reference proteome</keyword>
<evidence type="ECO:0000256" key="1">
    <source>
        <dbReference type="SAM" id="MobiDB-lite"/>
    </source>
</evidence>
<protein>
    <submittedName>
        <fullName evidence="2">Uncharacterized protein</fullName>
    </submittedName>
</protein>
<sequence length="74" mass="8386">MVDLIVILIAFLFGALSAVFCVRLGLTWARIQRGEEPKHLPILPETKPPPKVEEQEPKPDKTLQHWFVGGEEKP</sequence>
<feature type="region of interest" description="Disordered" evidence="1">
    <location>
        <begin position="39"/>
        <end position="74"/>
    </location>
</feature>
<accession>F6DM22</accession>
<dbReference type="AlphaFoldDB" id="F6DM22"/>
<gene>
    <name evidence="2" type="ordered locus">Desru_1089</name>
</gene>
<dbReference type="Proteomes" id="UP000009234">
    <property type="component" value="Chromosome"/>
</dbReference>
<reference evidence="2 3" key="2">
    <citation type="journal article" date="2012" name="Stand. Genomic Sci.">
        <title>Complete genome sequence of the sulfate-reducing firmicute Desulfotomaculum ruminis type strain (DL(T)).</title>
        <authorList>
            <person name="Spring S."/>
            <person name="Visser M."/>
            <person name="Lu M."/>
            <person name="Copeland A."/>
            <person name="Lapidus A."/>
            <person name="Lucas S."/>
            <person name="Cheng J.F."/>
            <person name="Han C."/>
            <person name="Tapia R."/>
            <person name="Goodwin L.A."/>
            <person name="Pitluck S."/>
            <person name="Ivanova N."/>
            <person name="Land M."/>
            <person name="Hauser L."/>
            <person name="Larimer F."/>
            <person name="Rohde M."/>
            <person name="Goker M."/>
            <person name="Detter J.C."/>
            <person name="Kyrpides N.C."/>
            <person name="Woyke T."/>
            <person name="Schaap P.J."/>
            <person name="Plugge C.M."/>
            <person name="Muyzer G."/>
            <person name="Kuever J."/>
            <person name="Pereira I.A."/>
            <person name="Parshina S.N."/>
            <person name="Bernier-Latmani R."/>
            <person name="Stams A.J."/>
            <person name="Klenk H.P."/>
        </authorList>
    </citation>
    <scope>NUCLEOTIDE SEQUENCE [LARGE SCALE GENOMIC DNA]</scope>
    <source>
        <strain evidence="3">ATCC 23193 / DSM 2154 / NCIB 8452 / DL</strain>
    </source>
</reference>
<dbReference type="EMBL" id="CP002780">
    <property type="protein sequence ID" value="AEG59364.1"/>
    <property type="molecule type" value="Genomic_DNA"/>
</dbReference>
<dbReference type="KEGG" id="dru:Desru_1089"/>
<evidence type="ECO:0000313" key="2">
    <source>
        <dbReference type="EMBL" id="AEG59364.1"/>
    </source>
</evidence>
<reference evidence="3" key="1">
    <citation type="submission" date="2011-05" db="EMBL/GenBank/DDBJ databases">
        <title>Complete sequence of Desulfotomaculum ruminis DSM 2154.</title>
        <authorList>
            <person name="Lucas S."/>
            <person name="Copeland A."/>
            <person name="Lapidus A."/>
            <person name="Cheng J.-F."/>
            <person name="Goodwin L."/>
            <person name="Pitluck S."/>
            <person name="Lu M."/>
            <person name="Detter J.C."/>
            <person name="Han C."/>
            <person name="Tapia R."/>
            <person name="Land M."/>
            <person name="Hauser L."/>
            <person name="Kyrpides N."/>
            <person name="Ivanova N."/>
            <person name="Mikhailova N."/>
            <person name="Pagani I."/>
            <person name="Stams A.J.M."/>
            <person name="Plugge C.M."/>
            <person name="Muyzer G."/>
            <person name="Kuever J."/>
            <person name="Parshina S.N."/>
            <person name="Ivanova A.E."/>
            <person name="Nazina T.N."/>
            <person name="Brambilla E."/>
            <person name="Spring S."/>
            <person name="Klenk H.-P."/>
            <person name="Woyke T."/>
        </authorList>
    </citation>
    <scope>NUCLEOTIDE SEQUENCE [LARGE SCALE GENOMIC DNA]</scope>
    <source>
        <strain evidence="3">ATCC 23193 / DSM 2154 / NCIB 8452 / DL</strain>
    </source>
</reference>
<proteinExistence type="predicted"/>
<organism evidence="2 3">
    <name type="scientific">Desulforamulus ruminis (strain ATCC 23193 / DSM 2154 / NCIMB 8452 / DL)</name>
    <name type="common">Desulfotomaculum ruminis</name>
    <dbReference type="NCBI Taxonomy" id="696281"/>
    <lineage>
        <taxon>Bacteria</taxon>
        <taxon>Bacillati</taxon>
        <taxon>Bacillota</taxon>
        <taxon>Clostridia</taxon>
        <taxon>Eubacteriales</taxon>
        <taxon>Peptococcaceae</taxon>
        <taxon>Desulforamulus</taxon>
    </lineage>
</organism>
<evidence type="ECO:0000313" key="3">
    <source>
        <dbReference type="Proteomes" id="UP000009234"/>
    </source>
</evidence>
<dbReference type="RefSeq" id="WP_013841135.1">
    <property type="nucleotide sequence ID" value="NC_015589.1"/>
</dbReference>
<dbReference type="STRING" id="696281.Desru_1089"/>
<name>F6DM22_DESRL</name>
<feature type="compositionally biased region" description="Basic and acidic residues" evidence="1">
    <location>
        <begin position="48"/>
        <end position="63"/>
    </location>
</feature>